<keyword evidence="2" id="KW-0805">Transcription regulation</keyword>
<dbReference type="GO" id="GO:0000160">
    <property type="term" value="P:phosphorelay signal transduction system"/>
    <property type="evidence" value="ECO:0007669"/>
    <property type="project" value="InterPro"/>
</dbReference>
<accession>A0A5N0V0Q5</accession>
<dbReference type="PANTHER" id="PTHR43214">
    <property type="entry name" value="TWO-COMPONENT RESPONSE REGULATOR"/>
    <property type="match status" value="1"/>
</dbReference>
<dbReference type="SMART" id="SM00421">
    <property type="entry name" value="HTH_LUXR"/>
    <property type="match status" value="1"/>
</dbReference>
<evidence type="ECO:0000256" key="1">
    <source>
        <dbReference type="ARBA" id="ARBA00022553"/>
    </source>
</evidence>
<evidence type="ECO:0000259" key="6">
    <source>
        <dbReference type="PROSITE" id="PS50043"/>
    </source>
</evidence>
<dbReference type="OrthoDB" id="9808843at2"/>
<keyword evidence="9" id="KW-1185">Reference proteome</keyword>
<dbReference type="InterPro" id="IPR039420">
    <property type="entry name" value="WalR-like"/>
</dbReference>
<keyword evidence="3" id="KW-0238">DNA-binding</keyword>
<sequence>MSISLVVVDDQASVREALAVMLGLADDIDVVATATNGEEAVAAATEHTPDVVLMDLHMPVLDGVEATTRIRAASPSVQVVVLTTFDDDESILAALEAGAAGYLTKEADRARIEQAVRSAGAGQVVLAPEVQRRLLSLATTRRARPAADDRLLSLTAREREILGLIGEGLRNPEIARHLVISEATVKTHINNLFAKAGFTSRADAVRYALSVAGEPAEPGYRRAE</sequence>
<dbReference type="EMBL" id="VMNW02000037">
    <property type="protein sequence ID" value="KAA9158097.1"/>
    <property type="molecule type" value="Genomic_DNA"/>
</dbReference>
<evidence type="ECO:0000313" key="8">
    <source>
        <dbReference type="EMBL" id="KAA9158097.1"/>
    </source>
</evidence>
<dbReference type="AlphaFoldDB" id="A0A5N0V0Q5"/>
<dbReference type="Proteomes" id="UP000319769">
    <property type="component" value="Unassembled WGS sequence"/>
</dbReference>
<dbReference type="Pfam" id="PF00196">
    <property type="entry name" value="GerE"/>
    <property type="match status" value="1"/>
</dbReference>
<dbReference type="InterPro" id="IPR000792">
    <property type="entry name" value="Tscrpt_reg_LuxR_C"/>
</dbReference>
<dbReference type="PRINTS" id="PR00038">
    <property type="entry name" value="HTHLUXR"/>
</dbReference>
<evidence type="ECO:0000256" key="2">
    <source>
        <dbReference type="ARBA" id="ARBA00023015"/>
    </source>
</evidence>
<comment type="caution">
    <text evidence="8">The sequence shown here is derived from an EMBL/GenBank/DDBJ whole genome shotgun (WGS) entry which is preliminary data.</text>
</comment>
<dbReference type="Pfam" id="PF00072">
    <property type="entry name" value="Response_reg"/>
    <property type="match status" value="1"/>
</dbReference>
<evidence type="ECO:0000259" key="7">
    <source>
        <dbReference type="PROSITE" id="PS50110"/>
    </source>
</evidence>
<dbReference type="SUPFAM" id="SSF52172">
    <property type="entry name" value="CheY-like"/>
    <property type="match status" value="1"/>
</dbReference>
<evidence type="ECO:0000256" key="4">
    <source>
        <dbReference type="ARBA" id="ARBA00023163"/>
    </source>
</evidence>
<dbReference type="GO" id="GO:0006355">
    <property type="term" value="P:regulation of DNA-templated transcription"/>
    <property type="evidence" value="ECO:0007669"/>
    <property type="project" value="InterPro"/>
</dbReference>
<evidence type="ECO:0000313" key="9">
    <source>
        <dbReference type="Proteomes" id="UP000319769"/>
    </source>
</evidence>
<feature type="modified residue" description="4-aspartylphosphate" evidence="5">
    <location>
        <position position="55"/>
    </location>
</feature>
<gene>
    <name evidence="8" type="ORF">FPZ12_023635</name>
</gene>
<dbReference type="CDD" id="cd17535">
    <property type="entry name" value="REC_NarL-like"/>
    <property type="match status" value="1"/>
</dbReference>
<keyword evidence="1 5" id="KW-0597">Phosphoprotein</keyword>
<feature type="domain" description="HTH luxR-type" evidence="6">
    <location>
        <begin position="147"/>
        <end position="212"/>
    </location>
</feature>
<dbReference type="PROSITE" id="PS50043">
    <property type="entry name" value="HTH_LUXR_2"/>
    <property type="match status" value="1"/>
</dbReference>
<keyword evidence="4" id="KW-0804">Transcription</keyword>
<protein>
    <submittedName>
        <fullName evidence="8">Response regulator transcription factor</fullName>
    </submittedName>
</protein>
<dbReference type="InterPro" id="IPR001789">
    <property type="entry name" value="Sig_transdc_resp-reg_receiver"/>
</dbReference>
<proteinExistence type="predicted"/>
<dbReference type="CDD" id="cd06170">
    <property type="entry name" value="LuxR_C_like"/>
    <property type="match status" value="1"/>
</dbReference>
<dbReference type="PROSITE" id="PS50110">
    <property type="entry name" value="RESPONSE_REGULATORY"/>
    <property type="match status" value="1"/>
</dbReference>
<dbReference type="RefSeq" id="WP_144747816.1">
    <property type="nucleotide sequence ID" value="NZ_VMNW02000037.1"/>
</dbReference>
<reference evidence="8" key="1">
    <citation type="submission" date="2019-09" db="EMBL/GenBank/DDBJ databases">
        <authorList>
            <person name="Teo W.F.A."/>
            <person name="Duangmal K."/>
        </authorList>
    </citation>
    <scope>NUCLEOTIDE SEQUENCE [LARGE SCALE GENOMIC DNA]</scope>
    <source>
        <strain evidence="8">K81G1</strain>
    </source>
</reference>
<dbReference type="Gene3D" id="3.40.50.2300">
    <property type="match status" value="1"/>
</dbReference>
<organism evidence="8 9">
    <name type="scientific">Amycolatopsis acidicola</name>
    <dbReference type="NCBI Taxonomy" id="2596893"/>
    <lineage>
        <taxon>Bacteria</taxon>
        <taxon>Bacillati</taxon>
        <taxon>Actinomycetota</taxon>
        <taxon>Actinomycetes</taxon>
        <taxon>Pseudonocardiales</taxon>
        <taxon>Pseudonocardiaceae</taxon>
        <taxon>Amycolatopsis</taxon>
    </lineage>
</organism>
<dbReference type="GO" id="GO:0003677">
    <property type="term" value="F:DNA binding"/>
    <property type="evidence" value="ECO:0007669"/>
    <property type="project" value="UniProtKB-KW"/>
</dbReference>
<dbReference type="InterPro" id="IPR058245">
    <property type="entry name" value="NreC/VraR/RcsB-like_REC"/>
</dbReference>
<feature type="domain" description="Response regulatory" evidence="7">
    <location>
        <begin position="4"/>
        <end position="120"/>
    </location>
</feature>
<name>A0A5N0V0Q5_9PSEU</name>
<dbReference type="InterPro" id="IPR011006">
    <property type="entry name" value="CheY-like_superfamily"/>
</dbReference>
<dbReference type="SMART" id="SM00448">
    <property type="entry name" value="REC"/>
    <property type="match status" value="1"/>
</dbReference>
<dbReference type="PROSITE" id="PS00622">
    <property type="entry name" value="HTH_LUXR_1"/>
    <property type="match status" value="1"/>
</dbReference>
<evidence type="ECO:0000256" key="5">
    <source>
        <dbReference type="PROSITE-ProRule" id="PRU00169"/>
    </source>
</evidence>
<dbReference type="PANTHER" id="PTHR43214:SF24">
    <property type="entry name" value="TRANSCRIPTIONAL REGULATORY PROTEIN NARL-RELATED"/>
    <property type="match status" value="1"/>
</dbReference>
<evidence type="ECO:0000256" key="3">
    <source>
        <dbReference type="ARBA" id="ARBA00023125"/>
    </source>
</evidence>